<dbReference type="EMBL" id="JBBPBM010000062">
    <property type="protein sequence ID" value="KAK8515908.1"/>
    <property type="molecule type" value="Genomic_DNA"/>
</dbReference>
<proteinExistence type="predicted"/>
<dbReference type="Proteomes" id="UP001472677">
    <property type="component" value="Unassembled WGS sequence"/>
</dbReference>
<comment type="caution">
    <text evidence="1">The sequence shown here is derived from an EMBL/GenBank/DDBJ whole genome shotgun (WGS) entry which is preliminary data.</text>
</comment>
<gene>
    <name evidence="1" type="ORF">V6N12_016214</name>
</gene>
<accession>A0ABR2C9R5</accession>
<organism evidence="1 2">
    <name type="scientific">Hibiscus sabdariffa</name>
    <name type="common">roselle</name>
    <dbReference type="NCBI Taxonomy" id="183260"/>
    <lineage>
        <taxon>Eukaryota</taxon>
        <taxon>Viridiplantae</taxon>
        <taxon>Streptophyta</taxon>
        <taxon>Embryophyta</taxon>
        <taxon>Tracheophyta</taxon>
        <taxon>Spermatophyta</taxon>
        <taxon>Magnoliopsida</taxon>
        <taxon>eudicotyledons</taxon>
        <taxon>Gunneridae</taxon>
        <taxon>Pentapetalae</taxon>
        <taxon>rosids</taxon>
        <taxon>malvids</taxon>
        <taxon>Malvales</taxon>
        <taxon>Malvaceae</taxon>
        <taxon>Malvoideae</taxon>
        <taxon>Hibiscus</taxon>
    </lineage>
</organism>
<reference evidence="1 2" key="1">
    <citation type="journal article" date="2024" name="G3 (Bethesda)">
        <title>Genome assembly of Hibiscus sabdariffa L. provides insights into metabolisms of medicinal natural products.</title>
        <authorList>
            <person name="Kim T."/>
        </authorList>
    </citation>
    <scope>NUCLEOTIDE SEQUENCE [LARGE SCALE GENOMIC DNA]</scope>
    <source>
        <strain evidence="1">TK-2024</strain>
        <tissue evidence="1">Old leaves</tissue>
    </source>
</reference>
<name>A0ABR2C9R5_9ROSI</name>
<evidence type="ECO:0000313" key="1">
    <source>
        <dbReference type="EMBL" id="KAK8515908.1"/>
    </source>
</evidence>
<keyword evidence="2" id="KW-1185">Reference proteome</keyword>
<sequence>MANTTSSSSAEAMPHQNVELRARYTMVAAKNRWEEQGFYLDDSLVNYGLEPIIYNRLRELGWFRLARQPIWANLNWVLEFYNNNAGGEDNVTVQGKRVAANAATINEILGLPNNDPSIYALFGRLEDEDYETIKDYLCEEGTT</sequence>
<evidence type="ECO:0000313" key="2">
    <source>
        <dbReference type="Proteomes" id="UP001472677"/>
    </source>
</evidence>
<protein>
    <submittedName>
        <fullName evidence="1">Uncharacterized protein</fullName>
    </submittedName>
</protein>